<proteinExistence type="predicted"/>
<accession>A0A395N357</accession>
<dbReference type="Proteomes" id="UP000265631">
    <property type="component" value="Unassembled WGS sequence"/>
</dbReference>
<organism evidence="2 3">
    <name type="scientific">Fusarium flagelliforme</name>
    <dbReference type="NCBI Taxonomy" id="2675880"/>
    <lineage>
        <taxon>Eukaryota</taxon>
        <taxon>Fungi</taxon>
        <taxon>Dikarya</taxon>
        <taxon>Ascomycota</taxon>
        <taxon>Pezizomycotina</taxon>
        <taxon>Sordariomycetes</taxon>
        <taxon>Hypocreomycetidae</taxon>
        <taxon>Hypocreales</taxon>
        <taxon>Nectriaceae</taxon>
        <taxon>Fusarium</taxon>
        <taxon>Fusarium incarnatum-equiseti species complex</taxon>
    </lineage>
</organism>
<reference evidence="2 3" key="1">
    <citation type="journal article" date="2018" name="PLoS Pathog.">
        <title>Evolution of structural diversity of trichothecenes, a family of toxins produced by plant pathogenic and entomopathogenic fungi.</title>
        <authorList>
            <person name="Proctor R.H."/>
            <person name="McCormick S.P."/>
            <person name="Kim H.S."/>
            <person name="Cardoza R.E."/>
            <person name="Stanley A.M."/>
            <person name="Lindo L."/>
            <person name="Kelly A."/>
            <person name="Brown D.W."/>
            <person name="Lee T."/>
            <person name="Vaughan M.M."/>
            <person name="Alexander N.J."/>
            <person name="Busman M."/>
            <person name="Gutierrez S."/>
        </authorList>
    </citation>
    <scope>NUCLEOTIDE SEQUENCE [LARGE SCALE GENOMIC DNA]</scope>
    <source>
        <strain evidence="2 3">NRRL 13405</strain>
    </source>
</reference>
<keyword evidence="3" id="KW-1185">Reference proteome</keyword>
<protein>
    <submittedName>
        <fullName evidence="2">Uncharacterized protein</fullName>
    </submittedName>
</protein>
<keyword evidence="1" id="KW-0175">Coiled coil</keyword>
<dbReference type="EMBL" id="PXXK01000025">
    <property type="protein sequence ID" value="RFN54564.1"/>
    <property type="molecule type" value="Genomic_DNA"/>
</dbReference>
<name>A0A395N357_9HYPO</name>
<gene>
    <name evidence="2" type="ORF">FIE12Z_1157</name>
</gene>
<comment type="caution">
    <text evidence="2">The sequence shown here is derived from an EMBL/GenBank/DDBJ whole genome shotgun (WGS) entry which is preliminary data.</text>
</comment>
<evidence type="ECO:0000313" key="3">
    <source>
        <dbReference type="Proteomes" id="UP000265631"/>
    </source>
</evidence>
<dbReference type="AlphaFoldDB" id="A0A395N357"/>
<evidence type="ECO:0000313" key="2">
    <source>
        <dbReference type="EMBL" id="RFN54564.1"/>
    </source>
</evidence>
<dbReference type="OrthoDB" id="5106591at2759"/>
<feature type="coiled-coil region" evidence="1">
    <location>
        <begin position="306"/>
        <end position="333"/>
    </location>
</feature>
<sequence>MQIIHAVKSWFWIEACSKRRAEPVRDFIPVEPVDLGVFIAYFPTWLKYHELYRLGAYGHPYDFISTNYANDLNVSKEYQVRGTGWEEMFETFGRDVQQPFAFLTPAMQDGSALGGPFLPTDGLSLTEIHEMMHLGSIWSIGPPIMPASLTEIDGKKACYSHLAFPDHWYEEVYYNDDIHRLFSPDHDLCDMSKVIEPFKEEDIEYLRENSQFHIDVGQGVVHIGARMGSPVNPGWTTQLPAKDNAVICVDHEPHWCALSTGIRALPVRLNYESSHSFPDNPFFLRIKQGVLEREMRKLKANNTLITVAAEAEKEAMRANYQQETQELRNKLEEKKYWVEPPTRYVSQNQNTFGPHTGYPYFGYHY</sequence>
<evidence type="ECO:0000256" key="1">
    <source>
        <dbReference type="SAM" id="Coils"/>
    </source>
</evidence>